<keyword evidence="4" id="KW-1185">Reference proteome</keyword>
<feature type="repeat" description="TPR" evidence="1">
    <location>
        <begin position="51"/>
        <end position="84"/>
    </location>
</feature>
<organism evidence="3 4">
    <name type="scientific">Desmophyllum pertusum</name>
    <dbReference type="NCBI Taxonomy" id="174260"/>
    <lineage>
        <taxon>Eukaryota</taxon>
        <taxon>Metazoa</taxon>
        <taxon>Cnidaria</taxon>
        <taxon>Anthozoa</taxon>
        <taxon>Hexacorallia</taxon>
        <taxon>Scleractinia</taxon>
        <taxon>Caryophylliina</taxon>
        <taxon>Caryophylliidae</taxon>
        <taxon>Desmophyllum</taxon>
    </lineage>
</organism>
<sequence>MSESMHVQGEFKACGNIGDIYVTLGNTNQGIRFYQEQLQVAKKAQDVTLESEAHGALGSAFRTAGDFERALACFQQELELRRTSHDSVGVCKALSNLGAVHTSLHQYNDAFKCYSEQLGLANELDDCIIQAEACGNLGITKMNAEDYQEALGFFEQQIATLEQVAGAVLESGRAYGNLGECYHMLGDHEEAVKCYEKYLAAGQQMESATDQDKAYRGLGNTHRTMGNLQQALVCFEKRLVVAHELTDYRSKGTAYCELGNMHKILGNYEQALACFQQQLSLARECNDAINEGDALCGLGLVNQKMGEYEKALKLHEEEMAVADKQKNIGRRGRASFHLGMTHEILGNYEQAVIFQEQHLNIASQMNDQAAKAQAYSSLGRTHHALANYPQAISYLKQGLAIVEALGRSEDEARIRHGLGLSHLADNQLDASQAQLFRAAELLEKLREEGIHSGDYKLSLYELQAATYQVLQRILVTMGNHKEALAVAERSRTRDFIDLLQERQGNNRPENGISKYLENPLTSPEQITDLVRSQRACILYYSIAAGHLYSWLITPSKGIVKFHDSLLSDGDHDNDMTVDLDQSSSATYSHTSTLLDSYITQVRDALGVEPHLNLNRTTSMSESEAGEDAWERESLLSASPMSYMSADDDDTISVSSLSLGGPSFRSTPRNNFLSKKNVRKLNGVRSSNKKLGWSGKPPLRALYELLIAPMEDALPASSSFDGEDSELALVLQGDLYLVPFPVLKGSLSKEYLFRRFRLLVVPSLQSLATNIKTLTSRKTGLDASSVMVIGNPKVPTTFGQWESNPSAEHEAKIVAELFNTKPLLGSVATKSEVVRKLPKAECVHFATHVSWKLSSLILAPQNSDHNLVTPAGSPERASLDFLGDMSPDEAPALSEFLLTAADILDQKLSAKLVVIGAAHNHSSRNRITSDGVIGLTRSFLSAGAQSLLVALWPVPDLACKLLLKAFYGGLLQGMLASQALCQAMQVVQSTKQFSHPSNWAGFILVGGDTALTNKEALMSSAISQLLDNPVNCRDALKVLVHLVSQTSLA</sequence>
<keyword evidence="1" id="KW-0802">TPR repeat</keyword>
<dbReference type="PROSITE" id="PS50005">
    <property type="entry name" value="TPR"/>
    <property type="match status" value="4"/>
</dbReference>
<dbReference type="InterPro" id="IPR024983">
    <property type="entry name" value="CHAT_dom"/>
</dbReference>
<dbReference type="AlphaFoldDB" id="A0A9X0CZZ4"/>
<dbReference type="Proteomes" id="UP001163046">
    <property type="component" value="Unassembled WGS sequence"/>
</dbReference>
<feature type="repeat" description="TPR" evidence="1">
    <location>
        <begin position="252"/>
        <end position="285"/>
    </location>
</feature>
<feature type="repeat" description="TPR" evidence="1">
    <location>
        <begin position="372"/>
        <end position="405"/>
    </location>
</feature>
<dbReference type="SMART" id="SM00028">
    <property type="entry name" value="TPR"/>
    <property type="match status" value="11"/>
</dbReference>
<dbReference type="InterPro" id="IPR019734">
    <property type="entry name" value="TPR_rpt"/>
</dbReference>
<protein>
    <submittedName>
        <fullName evidence="3">Tetratricopeptide repeat protein 28</fullName>
    </submittedName>
</protein>
<dbReference type="PANTHER" id="PTHR10098:SF108">
    <property type="entry name" value="TETRATRICOPEPTIDE REPEAT PROTEIN 28"/>
    <property type="match status" value="1"/>
</dbReference>
<dbReference type="EMBL" id="MU825938">
    <property type="protein sequence ID" value="KAJ7382122.1"/>
    <property type="molecule type" value="Genomic_DNA"/>
</dbReference>
<reference evidence="3" key="1">
    <citation type="submission" date="2023-01" db="EMBL/GenBank/DDBJ databases">
        <title>Genome assembly of the deep-sea coral Lophelia pertusa.</title>
        <authorList>
            <person name="Herrera S."/>
            <person name="Cordes E."/>
        </authorList>
    </citation>
    <scope>NUCLEOTIDE SEQUENCE</scope>
    <source>
        <strain evidence="3">USNM1676648</strain>
        <tissue evidence="3">Polyp</tissue>
    </source>
</reference>
<feature type="domain" description="CHAT" evidence="2">
    <location>
        <begin position="696"/>
        <end position="1005"/>
    </location>
</feature>
<evidence type="ECO:0000256" key="1">
    <source>
        <dbReference type="PROSITE-ProRule" id="PRU00339"/>
    </source>
</evidence>
<comment type="caution">
    <text evidence="3">The sequence shown here is derived from an EMBL/GenBank/DDBJ whole genome shotgun (WGS) entry which is preliminary data.</text>
</comment>
<dbReference type="SUPFAM" id="SSF48452">
    <property type="entry name" value="TPR-like"/>
    <property type="match status" value="3"/>
</dbReference>
<dbReference type="Pfam" id="PF13424">
    <property type="entry name" value="TPR_12"/>
    <property type="match status" value="4"/>
</dbReference>
<evidence type="ECO:0000313" key="3">
    <source>
        <dbReference type="EMBL" id="KAJ7382122.1"/>
    </source>
</evidence>
<accession>A0A9X0CZZ4</accession>
<dbReference type="Gene3D" id="1.25.40.10">
    <property type="entry name" value="Tetratricopeptide repeat domain"/>
    <property type="match status" value="3"/>
</dbReference>
<gene>
    <name evidence="3" type="primary">TTC28_2</name>
    <name evidence="3" type="ORF">OS493_036961</name>
</gene>
<dbReference type="PANTHER" id="PTHR10098">
    <property type="entry name" value="RAPSYN-RELATED"/>
    <property type="match status" value="1"/>
</dbReference>
<dbReference type="OrthoDB" id="5979705at2759"/>
<proteinExistence type="predicted"/>
<evidence type="ECO:0000259" key="2">
    <source>
        <dbReference type="Pfam" id="PF12770"/>
    </source>
</evidence>
<dbReference type="Pfam" id="PF12770">
    <property type="entry name" value="CHAT"/>
    <property type="match status" value="1"/>
</dbReference>
<dbReference type="InterPro" id="IPR011990">
    <property type="entry name" value="TPR-like_helical_dom_sf"/>
</dbReference>
<name>A0A9X0CZZ4_9CNID</name>
<evidence type="ECO:0000313" key="4">
    <source>
        <dbReference type="Proteomes" id="UP001163046"/>
    </source>
</evidence>
<feature type="repeat" description="TPR" evidence="1">
    <location>
        <begin position="172"/>
        <end position="205"/>
    </location>
</feature>